<evidence type="ECO:0000256" key="7">
    <source>
        <dbReference type="SAM" id="Phobius"/>
    </source>
</evidence>
<keyword evidence="4 6" id="KW-0807">Transducer</keyword>
<keyword evidence="3 7" id="KW-0472">Membrane</keyword>
<evidence type="ECO:0000256" key="2">
    <source>
        <dbReference type="ARBA" id="ARBA00022475"/>
    </source>
</evidence>
<evidence type="ECO:0000259" key="9">
    <source>
        <dbReference type="PROSITE" id="PS50885"/>
    </source>
</evidence>
<feature type="domain" description="Methyl-accepting transducer" evidence="8">
    <location>
        <begin position="299"/>
        <end position="535"/>
    </location>
</feature>
<dbReference type="InterPro" id="IPR003660">
    <property type="entry name" value="HAMP_dom"/>
</dbReference>
<dbReference type="GO" id="GO:0007165">
    <property type="term" value="P:signal transduction"/>
    <property type="evidence" value="ECO:0007669"/>
    <property type="project" value="UniProtKB-KW"/>
</dbReference>
<proteinExistence type="inferred from homology"/>
<dbReference type="InterPro" id="IPR029151">
    <property type="entry name" value="Sensor-like_sf"/>
</dbReference>
<dbReference type="GO" id="GO:0005886">
    <property type="term" value="C:plasma membrane"/>
    <property type="evidence" value="ECO:0007669"/>
    <property type="project" value="UniProtKB-SubCell"/>
</dbReference>
<evidence type="ECO:0000256" key="3">
    <source>
        <dbReference type="ARBA" id="ARBA00023136"/>
    </source>
</evidence>
<keyword evidence="2" id="KW-1003">Cell membrane</keyword>
<gene>
    <name evidence="10" type="ORF">AMQ84_02190</name>
</gene>
<dbReference type="AlphaFoldDB" id="A0A132UAV3"/>
<comment type="subcellular location">
    <subcellularLocation>
        <location evidence="1">Cell membrane</location>
    </subcellularLocation>
</comment>
<dbReference type="Proteomes" id="UP000070475">
    <property type="component" value="Unassembled WGS sequence"/>
</dbReference>
<feature type="transmembrane region" description="Helical" evidence="7">
    <location>
        <begin position="196"/>
        <end position="217"/>
    </location>
</feature>
<comment type="caution">
    <text evidence="10">The sequence shown here is derived from an EMBL/GenBank/DDBJ whole genome shotgun (WGS) entry which is preliminary data.</text>
</comment>
<evidence type="ECO:0000256" key="1">
    <source>
        <dbReference type="ARBA" id="ARBA00004236"/>
    </source>
</evidence>
<keyword evidence="7" id="KW-1133">Transmembrane helix</keyword>
<feature type="transmembrane region" description="Helical" evidence="7">
    <location>
        <begin position="9"/>
        <end position="31"/>
    </location>
</feature>
<sequence length="585" mass="62366">MFSFIRKRLIVRIFCVMTAVILCIAAGNIAIQWVNTGSAVKGTISSYNMNIASHYAAQADAGRFSDFLADPQETDLYWSLRAELDQFRQSIGARYVYFVKIDEANQPLLMIDGRPKGDPLASPINENTDMPAAAVEAVLAGENASTPLIKNPEYGDYISAYVPMRDGQGKLVGALGIDTDVAVLSTLTRDVLLQSLPLYGGILALSLAALGIMAWFVSRALRPLRTITESAGTMARGDLAEAARILHARPVKSRDEIGTAYQAMLRMSGDLNARVEGIVSHVSTASDLLYGSSETFARNADDVLRMSETVNGKIADIYAGARSQTEGAQSSALAIDEMAQGISRISASAAFVSESAVKALEIVDSSQTAMHQMNRQMKSISLSTGQTLEIALLLQSYAEEIEGALAAIRQFADQTKLLALNASIEAARAGEHGRGFTVVAGEVRKLAEGSAASVERVADLLLHIGNASASIGTQMTDASKEVKEGARMSAEAEAALLQASAAFREVAEQIIDVSATAEQLSAGSEEVAATVGSMAHIAGGVSEQTRQIRELTDLQLEKIKEVYEASMTISANTSDMREAIRQVKV</sequence>
<comment type="similarity">
    <text evidence="5">Belongs to the methyl-accepting chemotaxis (MCP) protein family.</text>
</comment>
<dbReference type="Pfam" id="PF00672">
    <property type="entry name" value="HAMP"/>
    <property type="match status" value="1"/>
</dbReference>
<dbReference type="SUPFAM" id="SSF58104">
    <property type="entry name" value="Methyl-accepting chemotaxis protein (MCP) signaling domain"/>
    <property type="match status" value="1"/>
</dbReference>
<evidence type="ECO:0000313" key="10">
    <source>
        <dbReference type="EMBL" id="KWX80844.1"/>
    </source>
</evidence>
<dbReference type="SUPFAM" id="SSF103190">
    <property type="entry name" value="Sensory domain-like"/>
    <property type="match status" value="1"/>
</dbReference>
<dbReference type="PANTHER" id="PTHR32089:SF112">
    <property type="entry name" value="LYSOZYME-LIKE PROTEIN-RELATED"/>
    <property type="match status" value="1"/>
</dbReference>
<evidence type="ECO:0000256" key="5">
    <source>
        <dbReference type="ARBA" id="ARBA00029447"/>
    </source>
</evidence>
<dbReference type="Gene3D" id="6.10.340.10">
    <property type="match status" value="1"/>
</dbReference>
<dbReference type="EMBL" id="LIRB01000090">
    <property type="protein sequence ID" value="KWX80844.1"/>
    <property type="molecule type" value="Genomic_DNA"/>
</dbReference>
<evidence type="ECO:0000259" key="8">
    <source>
        <dbReference type="PROSITE" id="PS50111"/>
    </source>
</evidence>
<reference evidence="10 11" key="1">
    <citation type="submission" date="2015-08" db="EMBL/GenBank/DDBJ databases">
        <title>Genomes of Paenibacillus riograndensis.</title>
        <authorList>
            <person name="Sant'Anna F.H."/>
            <person name="Souza R."/>
            <person name="Ambrosini A."/>
            <person name="Bach E."/>
            <person name="Fernandes G."/>
            <person name="Balsanelli E."/>
            <person name="Baura V.A."/>
            <person name="Pedrosa F.O."/>
            <person name="Souza E.M."/>
            <person name="Passaglia L."/>
        </authorList>
    </citation>
    <scope>NUCLEOTIDE SEQUENCE [LARGE SCALE GENOMIC DNA]</scope>
    <source>
        <strain evidence="10 11">CAS34</strain>
    </source>
</reference>
<feature type="domain" description="HAMP" evidence="9">
    <location>
        <begin position="218"/>
        <end position="276"/>
    </location>
</feature>
<dbReference type="Gene3D" id="1.10.287.950">
    <property type="entry name" value="Methyl-accepting chemotaxis protein"/>
    <property type="match status" value="1"/>
</dbReference>
<dbReference type="PROSITE" id="PS50111">
    <property type="entry name" value="CHEMOTAXIS_TRANSDUC_2"/>
    <property type="match status" value="1"/>
</dbReference>
<dbReference type="Pfam" id="PF00015">
    <property type="entry name" value="MCPsignal"/>
    <property type="match status" value="1"/>
</dbReference>
<dbReference type="OrthoDB" id="369835at2"/>
<protein>
    <submittedName>
        <fullName evidence="10">Chemotaxis protein</fullName>
    </submittedName>
</protein>
<accession>A0A132UAV3</accession>
<evidence type="ECO:0000313" key="11">
    <source>
        <dbReference type="Proteomes" id="UP000070475"/>
    </source>
</evidence>
<name>A0A132UAV3_9BACL</name>
<keyword evidence="7" id="KW-0812">Transmembrane</keyword>
<dbReference type="SMART" id="SM00304">
    <property type="entry name" value="HAMP"/>
    <property type="match status" value="1"/>
</dbReference>
<evidence type="ECO:0000256" key="6">
    <source>
        <dbReference type="PROSITE-ProRule" id="PRU00284"/>
    </source>
</evidence>
<dbReference type="CDD" id="cd06225">
    <property type="entry name" value="HAMP"/>
    <property type="match status" value="1"/>
</dbReference>
<dbReference type="RefSeq" id="WP_060819380.1">
    <property type="nucleotide sequence ID" value="NZ_LIRB01000090.1"/>
</dbReference>
<organism evidence="10 11">
    <name type="scientific">Paenibacillus riograndensis</name>
    <dbReference type="NCBI Taxonomy" id="483937"/>
    <lineage>
        <taxon>Bacteria</taxon>
        <taxon>Bacillati</taxon>
        <taxon>Bacillota</taxon>
        <taxon>Bacilli</taxon>
        <taxon>Bacillales</taxon>
        <taxon>Paenibacillaceae</taxon>
        <taxon>Paenibacillus</taxon>
        <taxon>Paenibacillus sonchi group</taxon>
    </lineage>
</organism>
<dbReference type="PATRIC" id="fig|483937.3.peg.5933"/>
<dbReference type="SMART" id="SM00283">
    <property type="entry name" value="MA"/>
    <property type="match status" value="1"/>
</dbReference>
<dbReference type="PROSITE" id="PS50885">
    <property type="entry name" value="HAMP"/>
    <property type="match status" value="1"/>
</dbReference>
<evidence type="ECO:0000256" key="4">
    <source>
        <dbReference type="ARBA" id="ARBA00023224"/>
    </source>
</evidence>
<dbReference type="InterPro" id="IPR004089">
    <property type="entry name" value="MCPsignal_dom"/>
</dbReference>
<dbReference type="PANTHER" id="PTHR32089">
    <property type="entry name" value="METHYL-ACCEPTING CHEMOTAXIS PROTEIN MCPB"/>
    <property type="match status" value="1"/>
</dbReference>
<keyword evidence="11" id="KW-1185">Reference proteome</keyword>